<dbReference type="InterPro" id="IPR052021">
    <property type="entry name" value="Type-I_RS_S_subunit"/>
</dbReference>
<dbReference type="Gene3D" id="3.90.220.20">
    <property type="entry name" value="DNA methylase specificity domains"/>
    <property type="match status" value="2"/>
</dbReference>
<dbReference type="SUPFAM" id="SSF116734">
    <property type="entry name" value="DNA methylase specificity domain"/>
    <property type="match status" value="2"/>
</dbReference>
<dbReference type="PANTHER" id="PTHR30408">
    <property type="entry name" value="TYPE-1 RESTRICTION ENZYME ECOKI SPECIFICITY PROTEIN"/>
    <property type="match status" value="1"/>
</dbReference>
<keyword evidence="1" id="KW-0680">Restriction system</keyword>
<keyword evidence="5" id="KW-1185">Reference proteome</keyword>
<name>A0ABU4PP10_9SPHN</name>
<dbReference type="RefSeq" id="WP_010404598.1">
    <property type="nucleotide sequence ID" value="NZ_JAWXXV010000001.1"/>
</dbReference>
<organism evidence="4 5">
    <name type="scientific">Sphingomonas echinoides</name>
    <dbReference type="NCBI Taxonomy" id="59803"/>
    <lineage>
        <taxon>Bacteria</taxon>
        <taxon>Pseudomonadati</taxon>
        <taxon>Pseudomonadota</taxon>
        <taxon>Alphaproteobacteria</taxon>
        <taxon>Sphingomonadales</taxon>
        <taxon>Sphingomonadaceae</taxon>
        <taxon>Sphingomonas</taxon>
    </lineage>
</organism>
<reference evidence="4 5" key="1">
    <citation type="submission" date="2023-11" db="EMBL/GenBank/DDBJ databases">
        <title>MicrobeMod: A computational toolkit for identifying prokaryotic methylation and restriction-modification with nanopore sequencing.</title>
        <authorList>
            <person name="Crits-Christoph A."/>
            <person name="Kang S.C."/>
            <person name="Lee H."/>
            <person name="Ostrov N."/>
        </authorList>
    </citation>
    <scope>NUCLEOTIDE SEQUENCE [LARGE SCALE GENOMIC DNA]</scope>
    <source>
        <strain evidence="4 5">ATCC 14820</strain>
    </source>
</reference>
<evidence type="ECO:0000256" key="1">
    <source>
        <dbReference type="ARBA" id="ARBA00022747"/>
    </source>
</evidence>
<evidence type="ECO:0000313" key="4">
    <source>
        <dbReference type="EMBL" id="MDX5983700.1"/>
    </source>
</evidence>
<dbReference type="EMBL" id="JAWXXV010000001">
    <property type="protein sequence ID" value="MDX5983700.1"/>
    <property type="molecule type" value="Genomic_DNA"/>
</dbReference>
<evidence type="ECO:0000313" key="5">
    <source>
        <dbReference type="Proteomes" id="UP001279660"/>
    </source>
</evidence>
<keyword evidence="2" id="KW-0238">DNA-binding</keyword>
<accession>A0ABU4PP10</accession>
<evidence type="ECO:0008006" key="6">
    <source>
        <dbReference type="Google" id="ProtNLM"/>
    </source>
</evidence>
<sequence length="433" mass="46745">METTTAEKFGDHKPITVHLTGEISVRDRPQPFQGAMFVGHPGDIVFSKIDARLGAIGVIPESIGTAVVTAEYPIHTPDPDALDADYLKMVLRTGHFIADLRQKASGTSGRKRVTPEGFRSLRVPCPGIDDQRALVAAYHEALGQAAALEAEAAELETDGLRAFEAALGIVAPPPLPDRPLFVGRFSDLARWSHEAVLRRVTGTEPPPSPYPIVALEDVIADLENGWSPQCLTRPADGEEWGVLKVSAVSSGTFKASENKALPPQLTPRANLEVKAGDVLIARASGAASLVGRCCYVDATQPRLMVCDKIFRVIPFASEPVDLRFLAQVLRTDHVRRQILGEFSTESGMMKNVTKPVLLGLTFPLPTDLAVQTALVADLTTSQTAAAARRGKALTTRRDAWRAFETAIYGDASEPPLIESPEDETDEVSMETVE</sequence>
<dbReference type="InterPro" id="IPR044946">
    <property type="entry name" value="Restrct_endonuc_typeI_TRD_sf"/>
</dbReference>
<evidence type="ECO:0000256" key="2">
    <source>
        <dbReference type="ARBA" id="ARBA00023125"/>
    </source>
</evidence>
<dbReference type="Proteomes" id="UP001279660">
    <property type="component" value="Unassembled WGS sequence"/>
</dbReference>
<feature type="compositionally biased region" description="Acidic residues" evidence="3">
    <location>
        <begin position="419"/>
        <end position="433"/>
    </location>
</feature>
<feature type="region of interest" description="Disordered" evidence="3">
    <location>
        <begin position="411"/>
        <end position="433"/>
    </location>
</feature>
<gene>
    <name evidence="4" type="ORF">SIL82_05455</name>
</gene>
<protein>
    <recommendedName>
        <fullName evidence="6">Restriction endonuclease subunit S</fullName>
    </recommendedName>
</protein>
<evidence type="ECO:0000256" key="3">
    <source>
        <dbReference type="SAM" id="MobiDB-lite"/>
    </source>
</evidence>
<comment type="caution">
    <text evidence="4">The sequence shown here is derived from an EMBL/GenBank/DDBJ whole genome shotgun (WGS) entry which is preliminary data.</text>
</comment>
<proteinExistence type="predicted"/>
<dbReference type="PANTHER" id="PTHR30408:SF12">
    <property type="entry name" value="TYPE I RESTRICTION ENZYME MJAVIII SPECIFICITY SUBUNIT"/>
    <property type="match status" value="1"/>
</dbReference>